<sequence>MQGWFKHGSILDGNILCCRVSSQWQSTDWYHDPNQPDKSLLVEAATLRATRSLGSGIRLFDEFFPQKIESSDARKALLDMTRHTPRDFLQLLTHIQRFTTSSRPSLAEIKSGIRDYSIKYFLPEIQDELSGYASPDEISRMVTALGRVRKREFKMPELIGASSGSAKPLSSERIYEILEALFQCSALGNVKSGGSGNSIFTFKYRNRHSTFNESETIILHRGLWKALNLV</sequence>
<dbReference type="RefSeq" id="WP_379104701.1">
    <property type="nucleotide sequence ID" value="NZ_JBHUGZ010000026.1"/>
</dbReference>
<dbReference type="InterPro" id="IPR059206">
    <property type="entry name" value="Sll1717-like"/>
</dbReference>
<proteinExistence type="predicted"/>
<name>A0ABW4ULS1_9HYPH</name>
<comment type="caution">
    <text evidence="1">The sequence shown here is derived from an EMBL/GenBank/DDBJ whole genome shotgun (WGS) entry which is preliminary data.</text>
</comment>
<accession>A0ABW4ULS1</accession>
<protein>
    <submittedName>
        <fullName evidence="1">P-loop ATPase, Sll1717 family</fullName>
    </submittedName>
</protein>
<dbReference type="Proteomes" id="UP001597405">
    <property type="component" value="Unassembled WGS sequence"/>
</dbReference>
<organism evidence="1 2">
    <name type="scientific">Mesorhizobium newzealandense</name>
    <dbReference type="NCBI Taxonomy" id="1300302"/>
    <lineage>
        <taxon>Bacteria</taxon>
        <taxon>Pseudomonadati</taxon>
        <taxon>Pseudomonadota</taxon>
        <taxon>Alphaproteobacteria</taxon>
        <taxon>Hyphomicrobiales</taxon>
        <taxon>Phyllobacteriaceae</taxon>
        <taxon>Mesorhizobium</taxon>
    </lineage>
</organism>
<keyword evidence="2" id="KW-1185">Reference proteome</keyword>
<gene>
    <name evidence="1" type="ORF">ACFSOZ_31815</name>
</gene>
<evidence type="ECO:0000313" key="1">
    <source>
        <dbReference type="EMBL" id="MFD1987019.1"/>
    </source>
</evidence>
<reference evidence="2" key="1">
    <citation type="journal article" date="2019" name="Int. J. Syst. Evol. Microbiol.">
        <title>The Global Catalogue of Microorganisms (GCM) 10K type strain sequencing project: providing services to taxonomists for standard genome sequencing and annotation.</title>
        <authorList>
            <consortium name="The Broad Institute Genomics Platform"/>
            <consortium name="The Broad Institute Genome Sequencing Center for Infectious Disease"/>
            <person name="Wu L."/>
            <person name="Ma J."/>
        </authorList>
    </citation>
    <scope>NUCLEOTIDE SEQUENCE [LARGE SCALE GENOMIC DNA]</scope>
    <source>
        <strain evidence="2">CGMCC 1.16225</strain>
    </source>
</reference>
<dbReference type="NCBIfam" id="NF047389">
    <property type="entry name" value="ATPase_Sll1717"/>
    <property type="match status" value="1"/>
</dbReference>
<dbReference type="EMBL" id="JBHUGZ010000026">
    <property type="protein sequence ID" value="MFD1987019.1"/>
    <property type="molecule type" value="Genomic_DNA"/>
</dbReference>
<evidence type="ECO:0000313" key="2">
    <source>
        <dbReference type="Proteomes" id="UP001597405"/>
    </source>
</evidence>